<proteinExistence type="predicted"/>
<evidence type="ECO:0000313" key="3">
    <source>
        <dbReference type="Proteomes" id="UP000182229"/>
    </source>
</evidence>
<dbReference type="EMBL" id="MPIN01000012">
    <property type="protein sequence ID" value="OJH35960.1"/>
    <property type="molecule type" value="Genomic_DNA"/>
</dbReference>
<sequence>MCMATKEPSMANKKNGTTDGAGSFQWGKSYEVDPRLGRLHEAWNVVTGTPALTLVPRGDVAWQPGGPCRVSLSYEPERDSVTMDVEQAPASVRTSELTNLFVLMAGALQRVEDDAEVDTHLAGGPVGAGVAGVSPVRGAWRFKLAAVGTAVLAVGLGVCLYLRLDTPHSPMGSRVWAIEDSFRKEAIFADLSNPDAVAIAYPLPDKPLAKQAVPPCETNKGAVEINKGCWLELAKKPPCFSNQAEFQGKCYVPVHKQDPVPQSIGP</sequence>
<gene>
    <name evidence="2" type="ORF">BON30_35735</name>
</gene>
<evidence type="ECO:0000313" key="2">
    <source>
        <dbReference type="EMBL" id="OJH35960.1"/>
    </source>
</evidence>
<dbReference type="Proteomes" id="UP000182229">
    <property type="component" value="Unassembled WGS sequence"/>
</dbReference>
<accession>A0A1L9B121</accession>
<dbReference type="AlphaFoldDB" id="A0A1L9B121"/>
<keyword evidence="3" id="KW-1185">Reference proteome</keyword>
<comment type="caution">
    <text evidence="2">The sequence shown here is derived from an EMBL/GenBank/DDBJ whole genome shotgun (WGS) entry which is preliminary data.</text>
</comment>
<evidence type="ECO:0000256" key="1">
    <source>
        <dbReference type="SAM" id="MobiDB-lite"/>
    </source>
</evidence>
<feature type="region of interest" description="Disordered" evidence="1">
    <location>
        <begin position="1"/>
        <end position="21"/>
    </location>
</feature>
<reference evidence="3" key="1">
    <citation type="submission" date="2016-11" db="EMBL/GenBank/DDBJ databases">
        <authorList>
            <person name="Shukria A."/>
            <person name="Stevens D.C."/>
        </authorList>
    </citation>
    <scope>NUCLEOTIDE SEQUENCE [LARGE SCALE GENOMIC DNA]</scope>
    <source>
        <strain evidence="3">Cbfe23</strain>
    </source>
</reference>
<reference evidence="2 3" key="2">
    <citation type="submission" date="2016-12" db="EMBL/GenBank/DDBJ databases">
        <title>Draft Genome Sequence of Cystobacter ferrugineus Strain Cbfe23.</title>
        <authorList>
            <person name="Akbar S."/>
            <person name="Dowd S.E."/>
            <person name="Stevens D.C."/>
        </authorList>
    </citation>
    <scope>NUCLEOTIDE SEQUENCE [LARGE SCALE GENOMIC DNA]</scope>
    <source>
        <strain evidence="2 3">Cbfe23</strain>
    </source>
</reference>
<organism evidence="2 3">
    <name type="scientific">Cystobacter ferrugineus</name>
    <dbReference type="NCBI Taxonomy" id="83449"/>
    <lineage>
        <taxon>Bacteria</taxon>
        <taxon>Pseudomonadati</taxon>
        <taxon>Myxococcota</taxon>
        <taxon>Myxococcia</taxon>
        <taxon>Myxococcales</taxon>
        <taxon>Cystobacterineae</taxon>
        <taxon>Archangiaceae</taxon>
        <taxon>Cystobacter</taxon>
    </lineage>
</organism>
<name>A0A1L9B121_9BACT</name>
<protein>
    <submittedName>
        <fullName evidence="2">Uncharacterized protein</fullName>
    </submittedName>
</protein>